<evidence type="ECO:0000313" key="1">
    <source>
        <dbReference type="EMBL" id="XDK31875.1"/>
    </source>
</evidence>
<gene>
    <name evidence="1" type="ORF">AB4Y30_12665</name>
</gene>
<protein>
    <submittedName>
        <fullName evidence="1">Uncharacterized protein</fullName>
    </submittedName>
</protein>
<dbReference type="AlphaFoldDB" id="A0AB39HMT3"/>
<proteinExistence type="predicted"/>
<reference evidence="1" key="1">
    <citation type="submission" date="2024-07" db="EMBL/GenBank/DDBJ databases">
        <title>Halotolerant mesophilic bacterium Ornithinibacillus sp. 4-3, sp. nov., isolated from soil.</title>
        <authorList>
            <person name="Sidarenka A.V."/>
            <person name="Guliayeva D.E."/>
            <person name="Leanovich S.I."/>
            <person name="Hileuskaya K.S."/>
            <person name="Akhremchuk A.E."/>
            <person name="Sikolenko M.A."/>
            <person name="Valentovich L.N."/>
        </authorList>
    </citation>
    <scope>NUCLEOTIDE SEQUENCE</scope>
    <source>
        <strain evidence="1">4-3</strain>
    </source>
</reference>
<accession>A0AB39HMT3</accession>
<dbReference type="EMBL" id="CP162599">
    <property type="protein sequence ID" value="XDK31875.1"/>
    <property type="molecule type" value="Genomic_DNA"/>
</dbReference>
<dbReference type="RefSeq" id="WP_368652599.1">
    <property type="nucleotide sequence ID" value="NZ_CP162599.1"/>
</dbReference>
<dbReference type="Pfam" id="PF21835">
    <property type="entry name" value="YIEGIA_cap"/>
    <property type="match status" value="1"/>
</dbReference>
<name>A0AB39HMT3_9BACI</name>
<dbReference type="InterPro" id="IPR054055">
    <property type="entry name" value="YpzH"/>
</dbReference>
<organism evidence="1">
    <name type="scientific">Ornithinibacillus sp. 4-3</name>
    <dbReference type="NCBI Taxonomy" id="3231488"/>
    <lineage>
        <taxon>Bacteria</taxon>
        <taxon>Bacillati</taxon>
        <taxon>Bacillota</taxon>
        <taxon>Bacilli</taxon>
        <taxon>Bacillales</taxon>
        <taxon>Bacillaceae</taxon>
        <taxon>Ornithinibacillus</taxon>
    </lineage>
</organism>
<sequence>MEEGQTTQILAIITTNRENFAGGGVPIFVAKQKENLQIISSTLEKTLDASAHEVDQETMIIVKH</sequence>